<keyword evidence="3" id="KW-1185">Reference proteome</keyword>
<feature type="compositionally biased region" description="Low complexity" evidence="1">
    <location>
        <begin position="74"/>
        <end position="85"/>
    </location>
</feature>
<protein>
    <submittedName>
        <fullName evidence="2">Uncharacterized protein</fullName>
    </submittedName>
</protein>
<dbReference type="InParanoid" id="A0A7J8I867"/>
<gene>
    <name evidence="2" type="ORF">HJG59_010644</name>
</gene>
<evidence type="ECO:0000256" key="1">
    <source>
        <dbReference type="SAM" id="MobiDB-lite"/>
    </source>
</evidence>
<sequence>MLAEGAGWGGGHLQELGEEAIKQQGRPKKDEQRHSIPGPNGGFSGKERGRQRWNVELSELKGGRFPAEDPPAPGTKAATAASLAKPPTPGPFSEATIGKLSSSHRLLDPRGPSPVGLGCPGVAGTQGGQSRGSLGPGL</sequence>
<reference evidence="2 3" key="1">
    <citation type="journal article" date="2020" name="Nature">
        <title>Six reference-quality genomes reveal evolution of bat adaptations.</title>
        <authorList>
            <person name="Jebb D."/>
            <person name="Huang Z."/>
            <person name="Pippel M."/>
            <person name="Hughes G.M."/>
            <person name="Lavrichenko K."/>
            <person name="Devanna P."/>
            <person name="Winkler S."/>
            <person name="Jermiin L.S."/>
            <person name="Skirmuntt E.C."/>
            <person name="Katzourakis A."/>
            <person name="Burkitt-Gray L."/>
            <person name="Ray D.A."/>
            <person name="Sullivan K.A.M."/>
            <person name="Roscito J.G."/>
            <person name="Kirilenko B.M."/>
            <person name="Davalos L.M."/>
            <person name="Corthals A.P."/>
            <person name="Power M.L."/>
            <person name="Jones G."/>
            <person name="Ransome R.D."/>
            <person name="Dechmann D.K.N."/>
            <person name="Locatelli A.G."/>
            <person name="Puechmaille S.J."/>
            <person name="Fedrigo O."/>
            <person name="Jarvis E.D."/>
            <person name="Hiller M."/>
            <person name="Vernes S.C."/>
            <person name="Myers E.W."/>
            <person name="Teeling E.C."/>
        </authorList>
    </citation>
    <scope>NUCLEOTIDE SEQUENCE [LARGE SCALE GENOMIC DNA]</scope>
    <source>
        <strain evidence="2">MMolMol1</strain>
        <tissue evidence="2">Muscle</tissue>
    </source>
</reference>
<accession>A0A7J8I867</accession>
<comment type="caution">
    <text evidence="2">The sequence shown here is derived from an EMBL/GenBank/DDBJ whole genome shotgun (WGS) entry which is preliminary data.</text>
</comment>
<organism evidence="2 3">
    <name type="scientific">Molossus molossus</name>
    <name type="common">Pallas' mastiff bat</name>
    <name type="synonym">Vespertilio molossus</name>
    <dbReference type="NCBI Taxonomy" id="27622"/>
    <lineage>
        <taxon>Eukaryota</taxon>
        <taxon>Metazoa</taxon>
        <taxon>Chordata</taxon>
        <taxon>Craniata</taxon>
        <taxon>Vertebrata</taxon>
        <taxon>Euteleostomi</taxon>
        <taxon>Mammalia</taxon>
        <taxon>Eutheria</taxon>
        <taxon>Laurasiatheria</taxon>
        <taxon>Chiroptera</taxon>
        <taxon>Yangochiroptera</taxon>
        <taxon>Molossidae</taxon>
        <taxon>Molossus</taxon>
    </lineage>
</organism>
<evidence type="ECO:0000313" key="3">
    <source>
        <dbReference type="Proteomes" id="UP000550707"/>
    </source>
</evidence>
<dbReference type="AlphaFoldDB" id="A0A7J8I867"/>
<dbReference type="Proteomes" id="UP000550707">
    <property type="component" value="Unassembled WGS sequence"/>
</dbReference>
<feature type="compositionally biased region" description="Gly residues" evidence="1">
    <location>
        <begin position="1"/>
        <end position="12"/>
    </location>
</feature>
<proteinExistence type="predicted"/>
<feature type="region of interest" description="Disordered" evidence="1">
    <location>
        <begin position="1"/>
        <end position="138"/>
    </location>
</feature>
<evidence type="ECO:0000313" key="2">
    <source>
        <dbReference type="EMBL" id="KAF6480846.1"/>
    </source>
</evidence>
<dbReference type="EMBL" id="JACASF010000004">
    <property type="protein sequence ID" value="KAF6480846.1"/>
    <property type="molecule type" value="Genomic_DNA"/>
</dbReference>
<feature type="compositionally biased region" description="Gly residues" evidence="1">
    <location>
        <begin position="118"/>
        <end position="138"/>
    </location>
</feature>
<name>A0A7J8I867_MOLMO</name>